<feature type="domain" description="HTH araC/xylS-type" evidence="5">
    <location>
        <begin position="239"/>
        <end position="347"/>
    </location>
</feature>
<name>L8JVC7_9BACT</name>
<dbReference type="OrthoDB" id="5492415at2"/>
<dbReference type="PROSITE" id="PS01124">
    <property type="entry name" value="HTH_ARAC_FAMILY_2"/>
    <property type="match status" value="1"/>
</dbReference>
<keyword evidence="4" id="KW-1133">Transmembrane helix</keyword>
<evidence type="ECO:0000256" key="4">
    <source>
        <dbReference type="SAM" id="Phobius"/>
    </source>
</evidence>
<dbReference type="SUPFAM" id="SSF46689">
    <property type="entry name" value="Homeodomain-like"/>
    <property type="match status" value="1"/>
</dbReference>
<proteinExistence type="predicted"/>
<reference evidence="6 7" key="1">
    <citation type="submission" date="2012-12" db="EMBL/GenBank/DDBJ databases">
        <title>Genome assembly of Fulvivirga imtechensis AK7.</title>
        <authorList>
            <person name="Nupur N."/>
            <person name="Khatri I."/>
            <person name="Kumar R."/>
            <person name="Subramanian S."/>
            <person name="Pinnaka A."/>
        </authorList>
    </citation>
    <scope>NUCLEOTIDE SEQUENCE [LARGE SCALE GENOMIC DNA]</scope>
    <source>
        <strain evidence="6 7">AK7</strain>
    </source>
</reference>
<dbReference type="Gene3D" id="1.10.10.60">
    <property type="entry name" value="Homeodomain-like"/>
    <property type="match status" value="2"/>
</dbReference>
<dbReference type="PANTHER" id="PTHR43280">
    <property type="entry name" value="ARAC-FAMILY TRANSCRIPTIONAL REGULATOR"/>
    <property type="match status" value="1"/>
</dbReference>
<evidence type="ECO:0000259" key="5">
    <source>
        <dbReference type="PROSITE" id="PS01124"/>
    </source>
</evidence>
<dbReference type="STRING" id="1237149.C900_02474"/>
<evidence type="ECO:0000313" key="6">
    <source>
        <dbReference type="EMBL" id="ELR71559.1"/>
    </source>
</evidence>
<dbReference type="AlphaFoldDB" id="L8JVC7"/>
<dbReference type="GO" id="GO:0043565">
    <property type="term" value="F:sequence-specific DNA binding"/>
    <property type="evidence" value="ECO:0007669"/>
    <property type="project" value="InterPro"/>
</dbReference>
<protein>
    <submittedName>
        <fullName evidence="6">Transcriptional regulator, AraC family</fullName>
    </submittedName>
</protein>
<evidence type="ECO:0000313" key="7">
    <source>
        <dbReference type="Proteomes" id="UP000011135"/>
    </source>
</evidence>
<accession>L8JVC7</accession>
<organism evidence="6 7">
    <name type="scientific">Fulvivirga imtechensis AK7</name>
    <dbReference type="NCBI Taxonomy" id="1237149"/>
    <lineage>
        <taxon>Bacteria</taxon>
        <taxon>Pseudomonadati</taxon>
        <taxon>Bacteroidota</taxon>
        <taxon>Cytophagia</taxon>
        <taxon>Cytophagales</taxon>
        <taxon>Fulvivirgaceae</taxon>
        <taxon>Fulvivirga</taxon>
    </lineage>
</organism>
<keyword evidence="1" id="KW-0805">Transcription regulation</keyword>
<feature type="transmembrane region" description="Helical" evidence="4">
    <location>
        <begin position="12"/>
        <end position="30"/>
    </location>
</feature>
<sequence>MEAKASLDTWTIIFLVVGIQGLFLAVMIYMRRSGVNYLLGSLILTFSLCLLYYVAFWTRYVQFLPFHVGITQGFTYLFGPLAYLYIRSNKKELAFNAWHLLPYILFVVFFFSRTYLHPSLQTKAITIQVIIQNLHLLSYTALIFHWLQRQKTLQNGMLKDFLWKRKVAWAFFGYALSFLGYYLLVWTSTLKIEYDYAISFASSFFIYFIGYQGFQHPDVLKVQETPRYDRSTLSDSAARSILATIKMHMATQKPYLDSDLKLQQLAEQLSFSAHHISQVINDLEKQNFSDFINIYRVNAARQMLADPTMCDKKIIHVAYDSGFNNKASFNNAFKKFTGQPPSEYRNKQLNPNEAHSN</sequence>
<keyword evidence="4" id="KW-0472">Membrane</keyword>
<evidence type="ECO:0000256" key="2">
    <source>
        <dbReference type="ARBA" id="ARBA00023125"/>
    </source>
</evidence>
<feature type="transmembrane region" description="Helical" evidence="4">
    <location>
        <begin position="93"/>
        <end position="112"/>
    </location>
</feature>
<dbReference type="RefSeq" id="WP_009579883.1">
    <property type="nucleotide sequence ID" value="NZ_AMZN01000037.1"/>
</dbReference>
<keyword evidence="7" id="KW-1185">Reference proteome</keyword>
<dbReference type="InterPro" id="IPR018060">
    <property type="entry name" value="HTH_AraC"/>
</dbReference>
<feature type="transmembrane region" description="Helical" evidence="4">
    <location>
        <begin position="37"/>
        <end position="57"/>
    </location>
</feature>
<gene>
    <name evidence="6" type="ORF">C900_02474</name>
</gene>
<keyword evidence="2" id="KW-0238">DNA-binding</keyword>
<feature type="transmembrane region" description="Helical" evidence="4">
    <location>
        <begin position="124"/>
        <end position="147"/>
    </location>
</feature>
<dbReference type="InterPro" id="IPR009057">
    <property type="entry name" value="Homeodomain-like_sf"/>
</dbReference>
<keyword evidence="4" id="KW-0812">Transmembrane</keyword>
<comment type="caution">
    <text evidence="6">The sequence shown here is derived from an EMBL/GenBank/DDBJ whole genome shotgun (WGS) entry which is preliminary data.</text>
</comment>
<dbReference type="eggNOG" id="COG4977">
    <property type="taxonomic scope" value="Bacteria"/>
</dbReference>
<evidence type="ECO:0000256" key="1">
    <source>
        <dbReference type="ARBA" id="ARBA00023015"/>
    </source>
</evidence>
<dbReference type="SMART" id="SM00342">
    <property type="entry name" value="HTH_ARAC"/>
    <property type="match status" value="1"/>
</dbReference>
<dbReference type="GO" id="GO:0003700">
    <property type="term" value="F:DNA-binding transcription factor activity"/>
    <property type="evidence" value="ECO:0007669"/>
    <property type="project" value="InterPro"/>
</dbReference>
<feature type="transmembrane region" description="Helical" evidence="4">
    <location>
        <begin position="63"/>
        <end position="86"/>
    </location>
</feature>
<evidence type="ECO:0000256" key="3">
    <source>
        <dbReference type="ARBA" id="ARBA00023163"/>
    </source>
</evidence>
<keyword evidence="3" id="KW-0804">Transcription</keyword>
<feature type="transmembrane region" description="Helical" evidence="4">
    <location>
        <begin position="196"/>
        <end position="214"/>
    </location>
</feature>
<dbReference type="Pfam" id="PF12833">
    <property type="entry name" value="HTH_18"/>
    <property type="match status" value="1"/>
</dbReference>
<dbReference type="EMBL" id="AMZN01000037">
    <property type="protein sequence ID" value="ELR71559.1"/>
    <property type="molecule type" value="Genomic_DNA"/>
</dbReference>
<feature type="transmembrane region" description="Helical" evidence="4">
    <location>
        <begin position="167"/>
        <end position="184"/>
    </location>
</feature>
<dbReference type="PANTHER" id="PTHR43280:SF29">
    <property type="entry name" value="ARAC-FAMILY TRANSCRIPTIONAL REGULATOR"/>
    <property type="match status" value="1"/>
</dbReference>
<dbReference type="Proteomes" id="UP000011135">
    <property type="component" value="Unassembled WGS sequence"/>
</dbReference>
<dbReference type="InterPro" id="IPR020449">
    <property type="entry name" value="Tscrpt_reg_AraC-type_HTH"/>
</dbReference>
<dbReference type="PRINTS" id="PR00032">
    <property type="entry name" value="HTHARAC"/>
</dbReference>